<dbReference type="FunFam" id="3.30.160.60:FF:000072">
    <property type="entry name" value="zinc finger protein 143 isoform X1"/>
    <property type="match status" value="1"/>
</dbReference>
<accession>A0A3B3C613</accession>
<dbReference type="PANTHER" id="PTHR23235">
    <property type="entry name" value="KRUEPPEL-LIKE TRANSCRIPTION FACTOR"/>
    <property type="match status" value="1"/>
</dbReference>
<dbReference type="GeneID" id="112156720"/>
<feature type="domain" description="C2H2-type" evidence="9">
    <location>
        <begin position="341"/>
        <end position="368"/>
    </location>
</feature>
<evidence type="ECO:0000256" key="1">
    <source>
        <dbReference type="ARBA" id="ARBA00004123"/>
    </source>
</evidence>
<protein>
    <submittedName>
        <fullName evidence="10">Krueppel-like factor 10</fullName>
    </submittedName>
</protein>
<dbReference type="PaxDb" id="30732-ENSOMEP00000013260"/>
<dbReference type="GO" id="GO:0005634">
    <property type="term" value="C:nucleus"/>
    <property type="evidence" value="ECO:0007669"/>
    <property type="project" value="UniProtKB-SubCell"/>
</dbReference>
<reference evidence="10" key="1">
    <citation type="submission" date="2025-08" db="UniProtKB">
        <authorList>
            <consortium name="Ensembl"/>
        </authorList>
    </citation>
    <scope>IDENTIFICATION</scope>
</reference>
<dbReference type="GeneTree" id="ENSGT00940000159405"/>
<dbReference type="Gene3D" id="3.30.160.60">
    <property type="entry name" value="Classic Zinc Finger"/>
    <property type="match status" value="3"/>
</dbReference>
<feature type="compositionally biased region" description="Low complexity" evidence="8">
    <location>
        <begin position="207"/>
        <end position="221"/>
    </location>
</feature>
<evidence type="ECO:0000256" key="5">
    <source>
        <dbReference type="ARBA" id="ARBA00022833"/>
    </source>
</evidence>
<dbReference type="SMART" id="SM00355">
    <property type="entry name" value="ZnF_C2H2"/>
    <property type="match status" value="3"/>
</dbReference>
<dbReference type="Pfam" id="PF00096">
    <property type="entry name" value="zf-C2H2"/>
    <property type="match status" value="3"/>
</dbReference>
<dbReference type="GO" id="GO:0000981">
    <property type="term" value="F:DNA-binding transcription factor activity, RNA polymerase II-specific"/>
    <property type="evidence" value="ECO:0007669"/>
    <property type="project" value="TreeGrafter"/>
</dbReference>
<evidence type="ECO:0000259" key="9">
    <source>
        <dbReference type="PROSITE" id="PS50157"/>
    </source>
</evidence>
<dbReference type="FunFam" id="3.30.160.60:FF:000926">
    <property type="entry name" value="Kruppel like factor 13"/>
    <property type="match status" value="1"/>
</dbReference>
<evidence type="ECO:0000313" key="11">
    <source>
        <dbReference type="Proteomes" id="UP000261560"/>
    </source>
</evidence>
<keyword evidence="6" id="KW-0539">Nucleus</keyword>
<feature type="region of interest" description="Disordered" evidence="8">
    <location>
        <begin position="129"/>
        <end position="161"/>
    </location>
</feature>
<keyword evidence="5" id="KW-0862">Zinc</keyword>
<evidence type="ECO:0000256" key="2">
    <source>
        <dbReference type="ARBA" id="ARBA00022723"/>
    </source>
</evidence>
<dbReference type="FunFam" id="3.30.160.60:FF:000018">
    <property type="entry name" value="Krueppel-like factor 15"/>
    <property type="match status" value="1"/>
</dbReference>
<organism evidence="10 11">
    <name type="scientific">Oryzias melastigma</name>
    <name type="common">Marine medaka</name>
    <dbReference type="NCBI Taxonomy" id="30732"/>
    <lineage>
        <taxon>Eukaryota</taxon>
        <taxon>Metazoa</taxon>
        <taxon>Chordata</taxon>
        <taxon>Craniata</taxon>
        <taxon>Vertebrata</taxon>
        <taxon>Euteleostomi</taxon>
        <taxon>Actinopterygii</taxon>
        <taxon>Neopterygii</taxon>
        <taxon>Teleostei</taxon>
        <taxon>Neoteleostei</taxon>
        <taxon>Acanthomorphata</taxon>
        <taxon>Ovalentaria</taxon>
        <taxon>Atherinomorphae</taxon>
        <taxon>Beloniformes</taxon>
        <taxon>Adrianichthyidae</taxon>
        <taxon>Oryziinae</taxon>
        <taxon>Oryzias</taxon>
    </lineage>
</organism>
<dbReference type="OrthoDB" id="4748970at2759"/>
<dbReference type="CDD" id="cd21572">
    <property type="entry name" value="KLF10_N"/>
    <property type="match status" value="1"/>
</dbReference>
<keyword evidence="2" id="KW-0479">Metal-binding</keyword>
<evidence type="ECO:0000256" key="8">
    <source>
        <dbReference type="SAM" id="MobiDB-lite"/>
    </source>
</evidence>
<dbReference type="Proteomes" id="UP000261560">
    <property type="component" value="Unplaced"/>
</dbReference>
<dbReference type="PROSITE" id="PS00028">
    <property type="entry name" value="ZINC_FINGER_C2H2_1"/>
    <property type="match status" value="3"/>
</dbReference>
<proteinExistence type="predicted"/>
<evidence type="ECO:0000256" key="7">
    <source>
        <dbReference type="PROSITE-ProRule" id="PRU00042"/>
    </source>
</evidence>
<keyword evidence="4 7" id="KW-0863">Zinc-finger</keyword>
<dbReference type="RefSeq" id="XP_024144796.1">
    <property type="nucleotide sequence ID" value="XM_024289028.2"/>
</dbReference>
<dbReference type="GO" id="GO:0008270">
    <property type="term" value="F:zinc ion binding"/>
    <property type="evidence" value="ECO:0007669"/>
    <property type="project" value="UniProtKB-KW"/>
</dbReference>
<evidence type="ECO:0000313" key="10">
    <source>
        <dbReference type="Ensembl" id="ENSOMEP00000013260.1"/>
    </source>
</evidence>
<dbReference type="SUPFAM" id="SSF57667">
    <property type="entry name" value="beta-beta-alpha zinc fingers"/>
    <property type="match status" value="2"/>
</dbReference>
<feature type="domain" description="C2H2-type" evidence="9">
    <location>
        <begin position="281"/>
        <end position="310"/>
    </location>
</feature>
<reference evidence="10" key="2">
    <citation type="submission" date="2025-09" db="UniProtKB">
        <authorList>
            <consortium name="Ensembl"/>
        </authorList>
    </citation>
    <scope>IDENTIFICATION</scope>
</reference>
<feature type="region of interest" description="Disordered" evidence="8">
    <location>
        <begin position="199"/>
        <end position="221"/>
    </location>
</feature>
<dbReference type="PANTHER" id="PTHR23235:SF64">
    <property type="entry name" value="KRUEPPEL-LIKE FACTOR 10"/>
    <property type="match status" value="1"/>
</dbReference>
<dbReference type="PROSITE" id="PS50157">
    <property type="entry name" value="ZINC_FINGER_C2H2_2"/>
    <property type="match status" value="3"/>
</dbReference>
<keyword evidence="3" id="KW-0677">Repeat</keyword>
<sequence length="399" mass="44283">MTHLNLELCSMDVEEQTLDTPDLQDGGDLRAAEALVSLTEDWKTRKRRRSRPLTPSSDSSEEDWTSSVSASQQDFPFCMTPPYSPPLCQTPGLVQNPQPPAEETASPRRFRCTSVIRHTADVQRWACSTPQEGRSAVEDSQTAVNSPNEFTDYEGSTSSERTFPNSKMGLSDEVLPTCGALVLQVPPSSSTLNILQKPVRTSEDEQLTPSQTQQQSLGSQGPSPLQVLLLVPQPSAALYVQQTLATSGGTKFVAIAPAPRGSPSEQRHSPPQKEAARVRRHICPQEDCGKTYFKSSHLKAHIRTHTGEKPFRCKWEGCERQFARSDELSRHRRTHTGEKKFSCPVCLTRFMRSDHLAKHARRHLSARKTPCWTFGISQSADLTKSSPTTFSLSVRPGKN</sequence>
<dbReference type="InterPro" id="IPR036236">
    <property type="entry name" value="Znf_C2H2_sf"/>
</dbReference>
<dbReference type="GO" id="GO:0000978">
    <property type="term" value="F:RNA polymerase II cis-regulatory region sequence-specific DNA binding"/>
    <property type="evidence" value="ECO:0007669"/>
    <property type="project" value="TreeGrafter"/>
</dbReference>
<feature type="region of interest" description="Disordered" evidence="8">
    <location>
        <begin position="43"/>
        <end position="68"/>
    </location>
</feature>
<evidence type="ECO:0000256" key="6">
    <source>
        <dbReference type="ARBA" id="ARBA00023242"/>
    </source>
</evidence>
<name>A0A3B3C613_ORYME</name>
<evidence type="ECO:0000256" key="4">
    <source>
        <dbReference type="ARBA" id="ARBA00022771"/>
    </source>
</evidence>
<dbReference type="KEGG" id="oml:112156720"/>
<feature type="domain" description="C2H2-type" evidence="9">
    <location>
        <begin position="311"/>
        <end position="340"/>
    </location>
</feature>
<keyword evidence="11" id="KW-1185">Reference proteome</keyword>
<dbReference type="CTD" id="7071"/>
<dbReference type="STRING" id="30732.ENSOMEP00000013260"/>
<dbReference type="AlphaFoldDB" id="A0A3B3C613"/>
<comment type="subcellular location">
    <subcellularLocation>
        <location evidence="1">Nucleus</location>
    </subcellularLocation>
</comment>
<dbReference type="Ensembl" id="ENSOMET00000020843.1">
    <property type="protein sequence ID" value="ENSOMEP00000013260.1"/>
    <property type="gene ID" value="ENSOMEG00000000368.1"/>
</dbReference>
<evidence type="ECO:0000256" key="3">
    <source>
        <dbReference type="ARBA" id="ARBA00022737"/>
    </source>
</evidence>
<dbReference type="InterPro" id="IPR013087">
    <property type="entry name" value="Znf_C2H2_type"/>
</dbReference>
<dbReference type="OMA" id="KHAEMRP"/>